<dbReference type="Proteomes" id="UP000019760">
    <property type="component" value="Unassembled WGS sequence"/>
</dbReference>
<dbReference type="AlphaFoldDB" id="A0A023D0W2"/>
<dbReference type="GO" id="GO:0016788">
    <property type="term" value="F:hydrolase activity, acting on ester bonds"/>
    <property type="evidence" value="ECO:0007669"/>
    <property type="project" value="InterPro"/>
</dbReference>
<evidence type="ECO:0000256" key="4">
    <source>
        <dbReference type="ARBA" id="ARBA00022833"/>
    </source>
</evidence>
<organism evidence="6 7">
    <name type="scientific">Acidomonas methanolica NBRC 104435</name>
    <dbReference type="NCBI Taxonomy" id="1231351"/>
    <lineage>
        <taxon>Bacteria</taxon>
        <taxon>Pseudomonadati</taxon>
        <taxon>Pseudomonadota</taxon>
        <taxon>Alphaproteobacteria</taxon>
        <taxon>Acetobacterales</taxon>
        <taxon>Acetobacteraceae</taxon>
        <taxon>Acidomonas</taxon>
    </lineage>
</organism>
<keyword evidence="7" id="KW-1185">Reference proteome</keyword>
<dbReference type="Gene3D" id="3.40.630.10">
    <property type="entry name" value="Zn peptidases"/>
    <property type="match status" value="1"/>
</dbReference>
<keyword evidence="2" id="KW-0479">Metal-binding</keyword>
<evidence type="ECO:0000256" key="2">
    <source>
        <dbReference type="ARBA" id="ARBA00022723"/>
    </source>
</evidence>
<dbReference type="GO" id="GO:0046872">
    <property type="term" value="F:metal ion binding"/>
    <property type="evidence" value="ECO:0007669"/>
    <property type="project" value="UniProtKB-KW"/>
</dbReference>
<protein>
    <recommendedName>
        <fullName evidence="5">Succinylglutamate desuccinylase/Aspartoacylase catalytic domain-containing protein</fullName>
    </recommendedName>
</protein>
<reference evidence="7" key="1">
    <citation type="journal article" date="2014" name="FEMS Microbiol. Lett.">
        <title>Draft Genomic DNA Sequence of the Facultatively Methylotrophic Bacterium Acidomonas methanolica type strain MB58.</title>
        <authorList>
            <person name="Higashiura N."/>
            <person name="Hadano H."/>
            <person name="Hirakawa H."/>
            <person name="Matsutani M."/>
            <person name="Takabe S."/>
            <person name="Matsushita K."/>
            <person name="Azuma Y."/>
        </authorList>
    </citation>
    <scope>NUCLEOTIDE SEQUENCE [LARGE SCALE GENOMIC DNA]</scope>
    <source>
        <strain evidence="7">MB58</strain>
    </source>
</reference>
<reference evidence="6 7" key="2">
    <citation type="journal article" date="2014" name="FEMS Microbiol. Lett.">
        <title>Draft genomic DNA sequence of the facultatively methylotrophic bacterium Acidomonas methanolica type strain MB58.</title>
        <authorList>
            <person name="Higashiura N."/>
            <person name="Hadano H."/>
            <person name="Hirakawa H."/>
            <person name="Matsutani M."/>
            <person name="Takabe S."/>
            <person name="Matsushita K."/>
            <person name="Azuma Y."/>
        </authorList>
    </citation>
    <scope>NUCLEOTIDE SEQUENCE [LARGE SCALE GENOMIC DNA]</scope>
    <source>
        <strain evidence="6 7">MB58</strain>
    </source>
</reference>
<gene>
    <name evidence="6" type="ORF">Amme_005_077</name>
</gene>
<evidence type="ECO:0000256" key="3">
    <source>
        <dbReference type="ARBA" id="ARBA00022801"/>
    </source>
</evidence>
<sequence length="349" mass="38391">MSCSASPRDHHPVRIRRRQFSETLDLPRTLPDLEIAVPPPDLSDWRDGNAGVPGVMRFDSGHPGPHVVLVSLVHGNEYAGAIALDRLIREGLTPKSGSVSMVFANLTAFSRFDVTNPVHSRFVEEDMNRLWDAQRLDSGEDSLELRRAREILPVIRSADIVLDLHSMLWESTPLLITPDQPRCRAAALTLTGLSGGTPDLVLTDLGHAGGARLIEHERFRAPSGHALSMLLEAGSHWSEATVETSYRVARHVLAHAAVLLLDATPLLHPCAREAFVTDNVIARSGHFRFLRPWRGGESVARGGTVIARDGDDDICTPYDHCLLVMPNHRPRRGQLAVRLAKRLGDPQGL</sequence>
<dbReference type="RefSeq" id="WP_042055331.1">
    <property type="nucleotide sequence ID" value="NZ_BAND01000005.1"/>
</dbReference>
<name>A0A023D0W2_ACIMT</name>
<evidence type="ECO:0000313" key="6">
    <source>
        <dbReference type="EMBL" id="GAJ27689.1"/>
    </source>
</evidence>
<feature type="domain" description="Succinylglutamate desuccinylase/Aspartoacylase catalytic" evidence="5">
    <location>
        <begin position="63"/>
        <end position="172"/>
    </location>
</feature>
<accession>A0A023D0W2</accession>
<dbReference type="PANTHER" id="PTHR15162:SF7">
    <property type="entry name" value="SUCCINYLGLUTAMATE DESUCCINYLASE"/>
    <property type="match status" value="1"/>
</dbReference>
<dbReference type="Pfam" id="PF24827">
    <property type="entry name" value="AstE_AspA_cat"/>
    <property type="match status" value="1"/>
</dbReference>
<comment type="cofactor">
    <cofactor evidence="1">
        <name>Zn(2+)</name>
        <dbReference type="ChEBI" id="CHEBI:29105"/>
    </cofactor>
</comment>
<dbReference type="EMBL" id="BAND01000005">
    <property type="protein sequence ID" value="GAJ27689.1"/>
    <property type="molecule type" value="Genomic_DNA"/>
</dbReference>
<dbReference type="InterPro" id="IPR050178">
    <property type="entry name" value="AspA/AstE_fam"/>
</dbReference>
<evidence type="ECO:0000313" key="7">
    <source>
        <dbReference type="Proteomes" id="UP000019760"/>
    </source>
</evidence>
<comment type="caution">
    <text evidence="6">The sequence shown here is derived from an EMBL/GenBank/DDBJ whole genome shotgun (WGS) entry which is preliminary data.</text>
</comment>
<dbReference type="InterPro" id="IPR055438">
    <property type="entry name" value="AstE_AspA_cat"/>
</dbReference>
<dbReference type="GO" id="GO:0005829">
    <property type="term" value="C:cytosol"/>
    <property type="evidence" value="ECO:0007669"/>
    <property type="project" value="TreeGrafter"/>
</dbReference>
<evidence type="ECO:0000259" key="5">
    <source>
        <dbReference type="Pfam" id="PF24827"/>
    </source>
</evidence>
<dbReference type="SUPFAM" id="SSF53187">
    <property type="entry name" value="Zn-dependent exopeptidases"/>
    <property type="match status" value="1"/>
</dbReference>
<dbReference type="OrthoDB" id="7813621at2"/>
<keyword evidence="4" id="KW-0862">Zinc</keyword>
<keyword evidence="3" id="KW-0378">Hydrolase</keyword>
<evidence type="ECO:0000256" key="1">
    <source>
        <dbReference type="ARBA" id="ARBA00001947"/>
    </source>
</evidence>
<proteinExistence type="predicted"/>
<dbReference type="PANTHER" id="PTHR15162">
    <property type="entry name" value="ASPARTOACYLASE"/>
    <property type="match status" value="1"/>
</dbReference>